<feature type="compositionally biased region" description="Polar residues" evidence="1">
    <location>
        <begin position="171"/>
        <end position="204"/>
    </location>
</feature>
<feature type="compositionally biased region" description="Low complexity" evidence="1">
    <location>
        <begin position="94"/>
        <end position="114"/>
    </location>
</feature>
<feature type="region of interest" description="Disordered" evidence="1">
    <location>
        <begin position="423"/>
        <end position="482"/>
    </location>
</feature>
<dbReference type="STRING" id="2082308.A0A2K1R0W9"/>
<feature type="compositionally biased region" description="Low complexity" evidence="1">
    <location>
        <begin position="453"/>
        <end position="480"/>
    </location>
</feature>
<keyword evidence="4" id="KW-1185">Reference proteome</keyword>
<feature type="chain" id="PRO_5014443991" evidence="2">
    <location>
        <begin position="20"/>
        <end position="524"/>
    </location>
</feature>
<dbReference type="Proteomes" id="UP000243797">
    <property type="component" value="Unassembled WGS sequence"/>
</dbReference>
<protein>
    <submittedName>
        <fullName evidence="3">Uncharacterized protein</fullName>
    </submittedName>
</protein>
<dbReference type="InParanoid" id="A0A2K1R0W9"/>
<feature type="compositionally biased region" description="Low complexity" evidence="1">
    <location>
        <begin position="423"/>
        <end position="445"/>
    </location>
</feature>
<feature type="region of interest" description="Disordered" evidence="1">
    <location>
        <begin position="38"/>
        <end position="253"/>
    </location>
</feature>
<feature type="compositionally biased region" description="Low complexity" evidence="1">
    <location>
        <begin position="230"/>
        <end position="244"/>
    </location>
</feature>
<gene>
    <name evidence="3" type="ORF">CAC42_2811</name>
</gene>
<feature type="compositionally biased region" description="Low complexity" evidence="1">
    <location>
        <begin position="155"/>
        <end position="166"/>
    </location>
</feature>
<evidence type="ECO:0000256" key="1">
    <source>
        <dbReference type="SAM" id="MobiDB-lite"/>
    </source>
</evidence>
<evidence type="ECO:0000313" key="4">
    <source>
        <dbReference type="Proteomes" id="UP000243797"/>
    </source>
</evidence>
<dbReference type="AlphaFoldDB" id="A0A2K1R0W9"/>
<organism evidence="3 4">
    <name type="scientific">Sphaceloma murrayae</name>
    <dbReference type="NCBI Taxonomy" id="2082308"/>
    <lineage>
        <taxon>Eukaryota</taxon>
        <taxon>Fungi</taxon>
        <taxon>Dikarya</taxon>
        <taxon>Ascomycota</taxon>
        <taxon>Pezizomycotina</taxon>
        <taxon>Dothideomycetes</taxon>
        <taxon>Dothideomycetidae</taxon>
        <taxon>Myriangiales</taxon>
        <taxon>Elsinoaceae</taxon>
        <taxon>Sphaceloma</taxon>
    </lineage>
</organism>
<feature type="compositionally biased region" description="Low complexity" evidence="1">
    <location>
        <begin position="73"/>
        <end position="86"/>
    </location>
</feature>
<keyword evidence="2" id="KW-0732">Signal</keyword>
<accession>A0A2K1R0W9</accession>
<reference evidence="3 4" key="1">
    <citation type="submission" date="2017-06" db="EMBL/GenBank/DDBJ databases">
        <title>Draft genome sequence of a variant of Elsinoe murrayae.</title>
        <authorList>
            <person name="Cheng Q."/>
        </authorList>
    </citation>
    <scope>NUCLEOTIDE SEQUENCE [LARGE SCALE GENOMIC DNA]</scope>
    <source>
        <strain evidence="3 4">CQ-2017a</strain>
    </source>
</reference>
<feature type="compositionally biased region" description="Polar residues" evidence="1">
    <location>
        <begin position="212"/>
        <end position="229"/>
    </location>
</feature>
<sequence length="524" mass="52523">MHPLLLSVAVFLLAGSSEAKFGVCSGGTLSSARIQQIASQPVTPGTSGESPSAQSPPTSADPPAGPIKRAVTSAAKKPSAQAQKPATSVPLQPLPAAGSASQQQSAPLPLAQSQGTGRVPASSASTVNDGPPVPPSLPAASTNGKAPAPPNSPATSQSTGETSTGQRPPAQGQSNTNPMQSPGQNTASSQARPSTQDQISSSNGKAGLDPAQSGSTQTDPKANSPKTGDTTTAASSSATNSQNPSTPPKTCPKNVALEAKATCTAKTASDGGESGEGGKKITQISVKDSKTNVEYTLNLEEKPEKRYFAPLSPPGSLLETLAGTGFANSMTAILIGFGAVNLALTGITFNRAGTGAASTAKTTADQAASMARIEQNQQTIIGQNQVLINLELCKMRPDEPKCKPYIDAQMKKNFPRWLGRRATPAAATQGKTGATAPTAPTAGSPAAGGTGSTSGTMGAGKSTDTSGAGTNAAASNSKAAPSCVNWQDPKITALMVGAVLDMAEEGRRSIVLVVQGEAVVMSMK</sequence>
<evidence type="ECO:0000313" key="3">
    <source>
        <dbReference type="EMBL" id="PNS20880.1"/>
    </source>
</evidence>
<proteinExistence type="predicted"/>
<dbReference type="EMBL" id="NKHZ01000017">
    <property type="protein sequence ID" value="PNS20880.1"/>
    <property type="molecule type" value="Genomic_DNA"/>
</dbReference>
<feature type="signal peptide" evidence="2">
    <location>
        <begin position="1"/>
        <end position="19"/>
    </location>
</feature>
<feature type="compositionally biased region" description="Polar residues" evidence="1">
    <location>
        <begin position="38"/>
        <end position="58"/>
    </location>
</feature>
<comment type="caution">
    <text evidence="3">The sequence shown here is derived from an EMBL/GenBank/DDBJ whole genome shotgun (WGS) entry which is preliminary data.</text>
</comment>
<name>A0A2K1R0W9_9PEZI</name>
<evidence type="ECO:0000256" key="2">
    <source>
        <dbReference type="SAM" id="SignalP"/>
    </source>
</evidence>